<evidence type="ECO:0000259" key="2">
    <source>
        <dbReference type="PROSITE" id="PS50020"/>
    </source>
</evidence>
<dbReference type="PROSITE" id="PS50020">
    <property type="entry name" value="WW_DOMAIN_2"/>
    <property type="match status" value="1"/>
</dbReference>
<dbReference type="Proteomes" id="UP000030764">
    <property type="component" value="Unassembled WGS sequence"/>
</dbReference>
<dbReference type="SMART" id="SM00456">
    <property type="entry name" value="WW"/>
    <property type="match status" value="1"/>
</dbReference>
<feature type="domain" description="WW" evidence="2">
    <location>
        <begin position="30"/>
        <end position="57"/>
    </location>
</feature>
<sequence length="340" mass="37438">MSSSPSIIKQADIGVATKLTGESTSSSMVWRTCVSSSGRVYYYNESTGLSQWKKPAELGPTPRKQDKIKKEQSFVEQESSADVTVASSHPQEATTVPEKEKSSQVLSKPDALAERENLASTLVNMALQSKLDLHAPDVLTKALSLLGKESAESLNKVDSTNADASCAASDERSVECRKPVLSQSVESGANQQPAKCQTAQLESANWGQSVSTSLDAKSKEGNLLDHLFMKRPLPNSLLDIDDNLQVPDILKNVMNEESVSFINAALEYLPPDNMLIEADHLCLERQRVDFQLCSNRMKLFQLMQKQRALEAEIAVLREKIAFDDFVASVRKKHKPNPENT</sequence>
<dbReference type="SUPFAM" id="SSF51045">
    <property type="entry name" value="WW domain"/>
    <property type="match status" value="1"/>
</dbReference>
<feature type="compositionally biased region" description="Basic and acidic residues" evidence="1">
    <location>
        <begin position="63"/>
        <end position="73"/>
    </location>
</feature>
<gene>
    <name evidence="3" type="ORF">M513_10974</name>
    <name evidence="4" type="ORF">M514_10974</name>
</gene>
<protein>
    <recommendedName>
        <fullName evidence="2">WW domain-containing protein</fullName>
    </recommendedName>
</protein>
<dbReference type="EMBL" id="KL363302">
    <property type="protein sequence ID" value="KFD48136.1"/>
    <property type="molecule type" value="Genomic_DNA"/>
</dbReference>
<evidence type="ECO:0000256" key="1">
    <source>
        <dbReference type="SAM" id="MobiDB-lite"/>
    </source>
</evidence>
<feature type="non-terminal residue" evidence="3">
    <location>
        <position position="340"/>
    </location>
</feature>
<dbReference type="InterPro" id="IPR036020">
    <property type="entry name" value="WW_dom_sf"/>
</dbReference>
<dbReference type="EMBL" id="KL367613">
    <property type="protein sequence ID" value="KFD61745.1"/>
    <property type="molecule type" value="Genomic_DNA"/>
</dbReference>
<proteinExistence type="predicted"/>
<feature type="compositionally biased region" description="Polar residues" evidence="1">
    <location>
        <begin position="74"/>
        <end position="94"/>
    </location>
</feature>
<dbReference type="InterPro" id="IPR001202">
    <property type="entry name" value="WW_dom"/>
</dbReference>
<name>A0A085LT40_9BILA</name>
<accession>A0A085LT40</accession>
<reference evidence="3 5" key="1">
    <citation type="journal article" date="2014" name="Nat. Genet.">
        <title>Genome and transcriptome of the porcine whipworm Trichuris suis.</title>
        <authorList>
            <person name="Jex A.R."/>
            <person name="Nejsum P."/>
            <person name="Schwarz E.M."/>
            <person name="Hu L."/>
            <person name="Young N.D."/>
            <person name="Hall R.S."/>
            <person name="Korhonen P.K."/>
            <person name="Liao S."/>
            <person name="Thamsborg S."/>
            <person name="Xia J."/>
            <person name="Xu P."/>
            <person name="Wang S."/>
            <person name="Scheerlinck J.P."/>
            <person name="Hofmann A."/>
            <person name="Sternberg P.W."/>
            <person name="Wang J."/>
            <person name="Gasser R.B."/>
        </authorList>
    </citation>
    <scope>NUCLEOTIDE SEQUENCE [LARGE SCALE GENOMIC DNA]</scope>
    <source>
        <strain evidence="4">DCEP-RM93F</strain>
        <strain evidence="3">DCEP-RM93M</strain>
    </source>
</reference>
<dbReference type="Pfam" id="PF00397">
    <property type="entry name" value="WW"/>
    <property type="match status" value="1"/>
</dbReference>
<dbReference type="CDD" id="cd00201">
    <property type="entry name" value="WW"/>
    <property type="match status" value="1"/>
</dbReference>
<dbReference type="PROSITE" id="PS01159">
    <property type="entry name" value="WW_DOMAIN_1"/>
    <property type="match status" value="1"/>
</dbReference>
<dbReference type="Proteomes" id="UP000030758">
    <property type="component" value="Unassembled WGS sequence"/>
</dbReference>
<organism evidence="3 5">
    <name type="scientific">Trichuris suis</name>
    <name type="common">pig whipworm</name>
    <dbReference type="NCBI Taxonomy" id="68888"/>
    <lineage>
        <taxon>Eukaryota</taxon>
        <taxon>Metazoa</taxon>
        <taxon>Ecdysozoa</taxon>
        <taxon>Nematoda</taxon>
        <taxon>Enoplea</taxon>
        <taxon>Dorylaimia</taxon>
        <taxon>Trichinellida</taxon>
        <taxon>Trichuridae</taxon>
        <taxon>Trichuris</taxon>
    </lineage>
</organism>
<feature type="region of interest" description="Disordered" evidence="1">
    <location>
        <begin position="52"/>
        <end position="110"/>
    </location>
</feature>
<dbReference type="Gene3D" id="2.20.70.10">
    <property type="match status" value="1"/>
</dbReference>
<dbReference type="AlphaFoldDB" id="A0A085LT40"/>
<evidence type="ECO:0000313" key="4">
    <source>
        <dbReference type="EMBL" id="KFD61745.1"/>
    </source>
</evidence>
<dbReference type="OrthoDB" id="10072039at2759"/>
<evidence type="ECO:0000313" key="5">
    <source>
        <dbReference type="Proteomes" id="UP000030764"/>
    </source>
</evidence>
<keyword evidence="5" id="KW-1185">Reference proteome</keyword>
<evidence type="ECO:0000313" key="3">
    <source>
        <dbReference type="EMBL" id="KFD48136.1"/>
    </source>
</evidence>